<gene>
    <name evidence="3" type="ORF">OMW55_11505</name>
</gene>
<dbReference type="SUPFAM" id="SSF56300">
    <property type="entry name" value="Metallo-dependent phosphatases"/>
    <property type="match status" value="1"/>
</dbReference>
<evidence type="ECO:0000313" key="3">
    <source>
        <dbReference type="EMBL" id="MCW3798431.1"/>
    </source>
</evidence>
<dbReference type="RefSeq" id="WP_264883270.1">
    <property type="nucleotide sequence ID" value="NZ_JAPDOB010000002.1"/>
</dbReference>
<proteinExistence type="predicted"/>
<feature type="domain" description="Calcineurin-like phosphoesterase" evidence="2">
    <location>
        <begin position="28"/>
        <end position="222"/>
    </location>
</feature>
<evidence type="ECO:0000313" key="4">
    <source>
        <dbReference type="Proteomes" id="UP001526246"/>
    </source>
</evidence>
<dbReference type="Proteomes" id="UP001526246">
    <property type="component" value="Unassembled WGS sequence"/>
</dbReference>
<organism evidence="3 4">
    <name type="scientific">Sphingomonas arvum</name>
    <dbReference type="NCBI Taxonomy" id="2992113"/>
    <lineage>
        <taxon>Bacteria</taxon>
        <taxon>Pseudomonadati</taxon>
        <taxon>Pseudomonadota</taxon>
        <taxon>Alphaproteobacteria</taxon>
        <taxon>Sphingomonadales</taxon>
        <taxon>Sphingomonadaceae</taxon>
        <taxon>Sphingomonas</taxon>
    </lineage>
</organism>
<dbReference type="EMBL" id="JAPDOB010000002">
    <property type="protein sequence ID" value="MCW3798431.1"/>
    <property type="molecule type" value="Genomic_DNA"/>
</dbReference>
<sequence length="355" mass="38462">MFGRLLRCLLPLLALLTSPTAWAQAPGRIVAVGDLHGDFDAWQAIARAAGLIDDRGRWSGGRTVLVQTGDIVDRGAGSRRILDHLMRLQREAPRVGGRVVVLTGNHEAMNVTGDLRYVDPGEYAAFATRGSVRLRDLLFEQQRAAFATRIGAAARKLSGGAVRQEWDRQTPLGLVEHQLAFSPVNGVYGRWIAANPVVAKMGDTLFVHGGLSAEYARFPLDELNRRAAAELKARSTDEAALINDPLGPLWYRGLVTRAPDPDEPPLPPGAVKLPSRPGIATELTQVLAATGTKRMVIGHTPSLKGIVIDHDARLIRIDTGISRYYGGPLSYLEIIGERLVPHVVPRPSAGTGMRQ</sequence>
<name>A0ABT3JI33_9SPHN</name>
<dbReference type="Pfam" id="PF00149">
    <property type="entry name" value="Metallophos"/>
    <property type="match status" value="1"/>
</dbReference>
<feature type="chain" id="PRO_5046822213" evidence="1">
    <location>
        <begin position="24"/>
        <end position="355"/>
    </location>
</feature>
<feature type="signal peptide" evidence="1">
    <location>
        <begin position="1"/>
        <end position="23"/>
    </location>
</feature>
<dbReference type="PANTHER" id="PTHR46546">
    <property type="entry name" value="SHEWANELLA-LIKE PROTEIN PHOSPHATASE 1"/>
    <property type="match status" value="1"/>
</dbReference>
<reference evidence="3 4" key="1">
    <citation type="submission" date="2022-10" db="EMBL/GenBank/DDBJ databases">
        <title>Sphingomonas sp.</title>
        <authorList>
            <person name="Jin C."/>
        </authorList>
    </citation>
    <scope>NUCLEOTIDE SEQUENCE [LARGE SCALE GENOMIC DNA]</scope>
    <source>
        <strain evidence="3 4">BN140010</strain>
    </source>
</reference>
<protein>
    <submittedName>
        <fullName evidence="3">Metallophosphoesterase</fullName>
    </submittedName>
</protein>
<accession>A0ABT3JI33</accession>
<evidence type="ECO:0000259" key="2">
    <source>
        <dbReference type="Pfam" id="PF00149"/>
    </source>
</evidence>
<dbReference type="PANTHER" id="PTHR46546:SF4">
    <property type="entry name" value="SHEWANELLA-LIKE PROTEIN PHOSPHATASE 1"/>
    <property type="match status" value="1"/>
</dbReference>
<evidence type="ECO:0000256" key="1">
    <source>
        <dbReference type="SAM" id="SignalP"/>
    </source>
</evidence>
<comment type="caution">
    <text evidence="3">The sequence shown here is derived from an EMBL/GenBank/DDBJ whole genome shotgun (WGS) entry which is preliminary data.</text>
</comment>
<dbReference type="InterPro" id="IPR004843">
    <property type="entry name" value="Calcineurin-like_PHP"/>
</dbReference>
<keyword evidence="4" id="KW-1185">Reference proteome</keyword>
<keyword evidence="1" id="KW-0732">Signal</keyword>
<dbReference type="Gene3D" id="3.60.21.10">
    <property type="match status" value="1"/>
</dbReference>
<dbReference type="InterPro" id="IPR029052">
    <property type="entry name" value="Metallo-depent_PP-like"/>
</dbReference>